<dbReference type="GO" id="GO:0006665">
    <property type="term" value="P:sphingolipid metabolic process"/>
    <property type="evidence" value="ECO:0007669"/>
    <property type="project" value="UniProtKB-KW"/>
</dbReference>
<comment type="caution">
    <text evidence="19">The sequence shown here is derived from an EMBL/GenBank/DDBJ whole genome shotgun (WGS) entry which is preliminary data.</text>
</comment>
<dbReference type="GO" id="GO:0005789">
    <property type="term" value="C:endoplasmic reticulum membrane"/>
    <property type="evidence" value="ECO:0007669"/>
    <property type="project" value="UniProtKB-SubCell"/>
</dbReference>
<dbReference type="InterPro" id="IPR015422">
    <property type="entry name" value="PyrdxlP-dep_Trfase_small"/>
</dbReference>
<dbReference type="EC" id="4.1.2.27" evidence="14"/>
<keyword evidence="5 18" id="KW-0812">Transmembrane</keyword>
<keyword evidence="20" id="KW-1185">Reference proteome</keyword>
<comment type="similarity">
    <text evidence="13">Belongs to the group II decarboxylase family. Sphingosine-1-phosphate lyase subfamily.</text>
</comment>
<dbReference type="Proteomes" id="UP000245119">
    <property type="component" value="Linkage Group LG4"/>
</dbReference>
<keyword evidence="12 17" id="KW-0456">Lyase</keyword>
<dbReference type="STRING" id="400727.A0A2T7PG57"/>
<dbReference type="GO" id="GO:0008117">
    <property type="term" value="F:sphinganine-1-phosphate aldolase activity"/>
    <property type="evidence" value="ECO:0007669"/>
    <property type="project" value="UniProtKB-EC"/>
</dbReference>
<keyword evidence="8" id="KW-0746">Sphingolipid metabolism</keyword>
<dbReference type="Gene3D" id="3.90.1150.10">
    <property type="entry name" value="Aspartate Aminotransferase, domain 1"/>
    <property type="match status" value="1"/>
</dbReference>
<dbReference type="Gene3D" id="3.40.640.10">
    <property type="entry name" value="Type I PLP-dependent aspartate aminotransferase-like (Major domain)"/>
    <property type="match status" value="1"/>
</dbReference>
<name>A0A2T7PG57_POMCA</name>
<keyword evidence="6" id="KW-0256">Endoplasmic reticulum</keyword>
<keyword evidence="11 18" id="KW-0472">Membrane</keyword>
<dbReference type="OrthoDB" id="10254570at2759"/>
<dbReference type="InterPro" id="IPR050477">
    <property type="entry name" value="GrpII_AminoAcid_Decarb"/>
</dbReference>
<evidence type="ECO:0000256" key="8">
    <source>
        <dbReference type="ARBA" id="ARBA00022919"/>
    </source>
</evidence>
<accession>A0A2T7PG57</accession>
<dbReference type="Pfam" id="PF00282">
    <property type="entry name" value="Pyridoxal_deC"/>
    <property type="match status" value="1"/>
</dbReference>
<evidence type="ECO:0000313" key="20">
    <source>
        <dbReference type="Proteomes" id="UP000245119"/>
    </source>
</evidence>
<evidence type="ECO:0000256" key="4">
    <source>
        <dbReference type="ARBA" id="ARBA00004991"/>
    </source>
</evidence>
<feature type="transmembrane region" description="Helical" evidence="18">
    <location>
        <begin position="7"/>
        <end position="26"/>
    </location>
</feature>
<dbReference type="PANTHER" id="PTHR42735">
    <property type="match status" value="1"/>
</dbReference>
<evidence type="ECO:0000256" key="12">
    <source>
        <dbReference type="ARBA" id="ARBA00023239"/>
    </source>
</evidence>
<keyword evidence="7 16" id="KW-0663">Pyridoxal phosphate</keyword>
<evidence type="ECO:0000256" key="17">
    <source>
        <dbReference type="RuleBase" id="RU000382"/>
    </source>
</evidence>
<dbReference type="FunFam" id="3.40.640.10:FF:000020">
    <property type="entry name" value="sphingosine-1-phosphate lyase 1"/>
    <property type="match status" value="1"/>
</dbReference>
<organism evidence="19 20">
    <name type="scientific">Pomacea canaliculata</name>
    <name type="common">Golden apple snail</name>
    <dbReference type="NCBI Taxonomy" id="400727"/>
    <lineage>
        <taxon>Eukaryota</taxon>
        <taxon>Metazoa</taxon>
        <taxon>Spiralia</taxon>
        <taxon>Lophotrochozoa</taxon>
        <taxon>Mollusca</taxon>
        <taxon>Gastropoda</taxon>
        <taxon>Caenogastropoda</taxon>
        <taxon>Architaenioglossa</taxon>
        <taxon>Ampullarioidea</taxon>
        <taxon>Ampullariidae</taxon>
        <taxon>Pomacea</taxon>
    </lineage>
</organism>
<evidence type="ECO:0000256" key="9">
    <source>
        <dbReference type="ARBA" id="ARBA00022989"/>
    </source>
</evidence>
<evidence type="ECO:0000256" key="3">
    <source>
        <dbReference type="ARBA" id="ARBA00004760"/>
    </source>
</evidence>
<dbReference type="InterPro" id="IPR002129">
    <property type="entry name" value="PyrdxlP-dep_de-COase"/>
</dbReference>
<evidence type="ECO:0000313" key="19">
    <source>
        <dbReference type="EMBL" id="PVD32381.1"/>
    </source>
</evidence>
<evidence type="ECO:0000256" key="11">
    <source>
        <dbReference type="ARBA" id="ARBA00023136"/>
    </source>
</evidence>
<evidence type="ECO:0000256" key="16">
    <source>
        <dbReference type="PIRSR" id="PIRSR602129-50"/>
    </source>
</evidence>
<evidence type="ECO:0000256" key="18">
    <source>
        <dbReference type="SAM" id="Phobius"/>
    </source>
</evidence>
<gene>
    <name evidence="19" type="ORF">C0Q70_07815</name>
</gene>
<dbReference type="SUPFAM" id="SSF53383">
    <property type="entry name" value="PLP-dependent transferases"/>
    <property type="match status" value="1"/>
</dbReference>
<feature type="modified residue" description="N6-(pyridoxal phosphate)lysine" evidence="16">
    <location>
        <position position="335"/>
    </location>
</feature>
<proteinExistence type="inferred from homology"/>
<evidence type="ECO:0000256" key="13">
    <source>
        <dbReference type="ARBA" id="ARBA00038302"/>
    </source>
</evidence>
<reference evidence="19 20" key="1">
    <citation type="submission" date="2018-04" db="EMBL/GenBank/DDBJ databases">
        <title>The genome of golden apple snail Pomacea canaliculata provides insight into stress tolerance and invasive adaptation.</title>
        <authorList>
            <person name="Liu C."/>
            <person name="Liu B."/>
            <person name="Ren Y."/>
            <person name="Zhang Y."/>
            <person name="Wang H."/>
            <person name="Li S."/>
            <person name="Jiang F."/>
            <person name="Yin L."/>
            <person name="Zhang G."/>
            <person name="Qian W."/>
            <person name="Fan W."/>
        </authorList>
    </citation>
    <scope>NUCLEOTIDE SEQUENCE [LARGE SCALE GENOMIC DNA]</scope>
    <source>
        <strain evidence="19">SZHN2017</strain>
        <tissue evidence="19">Muscle</tissue>
    </source>
</reference>
<dbReference type="OMA" id="WPGGLFV"/>
<evidence type="ECO:0000256" key="14">
    <source>
        <dbReference type="ARBA" id="ARBA00038965"/>
    </source>
</evidence>
<dbReference type="GO" id="GO:0030170">
    <property type="term" value="F:pyridoxal phosphate binding"/>
    <property type="evidence" value="ECO:0007669"/>
    <property type="project" value="InterPro"/>
</dbReference>
<evidence type="ECO:0000256" key="10">
    <source>
        <dbReference type="ARBA" id="ARBA00023098"/>
    </source>
</evidence>
<dbReference type="Gene3D" id="6.10.140.2150">
    <property type="match status" value="1"/>
</dbReference>
<evidence type="ECO:0000256" key="5">
    <source>
        <dbReference type="ARBA" id="ARBA00022692"/>
    </source>
</evidence>
<keyword evidence="10" id="KW-0443">Lipid metabolism</keyword>
<comment type="pathway">
    <text evidence="4">Sphingolipid metabolism.</text>
</comment>
<evidence type="ECO:0000256" key="15">
    <source>
        <dbReference type="ARBA" id="ARBA00042568"/>
    </source>
</evidence>
<comment type="cofactor">
    <cofactor evidence="1 16 17">
        <name>pyridoxal 5'-phosphate</name>
        <dbReference type="ChEBI" id="CHEBI:597326"/>
    </cofactor>
</comment>
<dbReference type="PANTHER" id="PTHR42735:SF9">
    <property type="entry name" value="SPHINGOSINE-1-PHOSPHATE LYASE"/>
    <property type="match status" value="1"/>
</dbReference>
<dbReference type="GO" id="GO:0019752">
    <property type="term" value="P:carboxylic acid metabolic process"/>
    <property type="evidence" value="ECO:0007669"/>
    <property type="project" value="InterPro"/>
</dbReference>
<evidence type="ECO:0000256" key="2">
    <source>
        <dbReference type="ARBA" id="ARBA00004389"/>
    </source>
</evidence>
<sequence>MLLLIEHLLLSFFIASLIGVYIRGGLRELLRVVLIGVKNIPGVTDVLAYVLRNEAVKFVHQSSIGGGNGQRLKITIPEKGVPSDELLRKMREMKEKELDHEEGKIFAYSYTLNDDHYAIQKDVFNMFTEKLEFSEDHEKLVREFHLAFLHENALNPMIYPCLRQMETEVISMTSSMLNGDNETTGFLTSGGTESVLMAVKTYRDRARKLYPHILCPEIVCPMTQHPVMAKAAHYFGLTIKHVPVGPDYKADVRKMEQMISPNTILLTCSAPQFCHGIVDPVDELSTLAMKYGLPLHVDACFGGFMLPWIEKLGYPVPKWDFRCPGVTSISADLHKYGYCVKGASAIVYRNSELRKYQIFTYSEWPGGLYGSPSMAGTRPGANIASAWASLQCLGQEGFLEKAKDLMDITNMLKDGVHKIDGLTIVGQPHMTCFAITSNTPDVNILAVADVMETKGWKMERQQNPDCVHCSILPHHKHSASALLTDLALSVDQVKSNKSLSKTGTAGIYGMMAAIPDKAIINDFITEFFSEVYTLK</sequence>
<evidence type="ECO:0000256" key="1">
    <source>
        <dbReference type="ARBA" id="ARBA00001933"/>
    </source>
</evidence>
<comment type="subcellular location">
    <subcellularLocation>
        <location evidence="2">Endoplasmic reticulum membrane</location>
        <topology evidence="2">Single-pass membrane protein</topology>
    </subcellularLocation>
</comment>
<evidence type="ECO:0000256" key="7">
    <source>
        <dbReference type="ARBA" id="ARBA00022898"/>
    </source>
</evidence>
<keyword evidence="9 18" id="KW-1133">Transmembrane helix</keyword>
<dbReference type="InterPro" id="IPR015421">
    <property type="entry name" value="PyrdxlP-dep_Trfase_major"/>
</dbReference>
<evidence type="ECO:0000256" key="6">
    <source>
        <dbReference type="ARBA" id="ARBA00022824"/>
    </source>
</evidence>
<dbReference type="AlphaFoldDB" id="A0A2T7PG57"/>
<protein>
    <recommendedName>
        <fullName evidence="14">sphinganine-1-phosphate aldolase</fullName>
        <ecNumber evidence="14">4.1.2.27</ecNumber>
    </recommendedName>
    <alternativeName>
        <fullName evidence="15">Sphingosine-1-phosphate aldolase</fullName>
    </alternativeName>
</protein>
<dbReference type="InterPro" id="IPR015424">
    <property type="entry name" value="PyrdxlP-dep_Trfase"/>
</dbReference>
<dbReference type="EMBL" id="PZQS01000004">
    <property type="protein sequence ID" value="PVD32381.1"/>
    <property type="molecule type" value="Genomic_DNA"/>
</dbReference>
<comment type="pathway">
    <text evidence="3">Lipid metabolism; sphingolipid metabolism.</text>
</comment>